<evidence type="ECO:0000256" key="1">
    <source>
        <dbReference type="ARBA" id="ARBA00004477"/>
    </source>
</evidence>
<comment type="subcellular location">
    <subcellularLocation>
        <location evidence="1 10">Endoplasmic reticulum membrane</location>
        <topology evidence="1 10">Multi-pass membrane protein</topology>
    </subcellularLocation>
</comment>
<dbReference type="PANTHER" id="PTHR14467:SF0">
    <property type="entry name" value="PROTEIN ARV1"/>
    <property type="match status" value="1"/>
</dbReference>
<keyword evidence="3 10" id="KW-0813">Transport</keyword>
<keyword evidence="8 10" id="KW-0443">Lipid metabolism</keyword>
<keyword evidence="12" id="KW-1185">Reference proteome</keyword>
<evidence type="ECO:0000256" key="9">
    <source>
        <dbReference type="ARBA" id="ARBA00023136"/>
    </source>
</evidence>
<evidence type="ECO:0000256" key="2">
    <source>
        <dbReference type="ARBA" id="ARBA00009187"/>
    </source>
</evidence>
<evidence type="ECO:0000313" key="12">
    <source>
        <dbReference type="Proteomes" id="UP001227230"/>
    </source>
</evidence>
<evidence type="ECO:0000313" key="11">
    <source>
        <dbReference type="EMBL" id="WKA05680.1"/>
    </source>
</evidence>
<feature type="transmembrane region" description="Helical" evidence="10">
    <location>
        <begin position="154"/>
        <end position="174"/>
    </location>
</feature>
<keyword evidence="7 10" id="KW-0445">Lipid transport</keyword>
<dbReference type="Proteomes" id="UP001227230">
    <property type="component" value="Chromosome 15"/>
</dbReference>
<comment type="function">
    <text evidence="10">Regulates also the sphingolipid metabolism.</text>
</comment>
<feature type="transmembrane region" description="Helical" evidence="10">
    <location>
        <begin position="180"/>
        <end position="199"/>
    </location>
</feature>
<evidence type="ECO:0000256" key="4">
    <source>
        <dbReference type="ARBA" id="ARBA00022692"/>
    </source>
</evidence>
<reference evidence="11 12" key="1">
    <citation type="journal article" date="2023" name="Hortic Res">
        <title>The complete reference genome for grapevine (Vitis vinifera L.) genetics and breeding.</title>
        <authorList>
            <person name="Shi X."/>
            <person name="Cao S."/>
            <person name="Wang X."/>
            <person name="Huang S."/>
            <person name="Wang Y."/>
            <person name="Liu Z."/>
            <person name="Liu W."/>
            <person name="Leng X."/>
            <person name="Peng Y."/>
            <person name="Wang N."/>
            <person name="Wang Y."/>
            <person name="Ma Z."/>
            <person name="Xu X."/>
            <person name="Zhang F."/>
            <person name="Xue H."/>
            <person name="Zhong H."/>
            <person name="Wang Y."/>
            <person name="Zhang K."/>
            <person name="Velt A."/>
            <person name="Avia K."/>
            <person name="Holtgrawe D."/>
            <person name="Grimplet J."/>
            <person name="Matus J.T."/>
            <person name="Ware D."/>
            <person name="Wu X."/>
            <person name="Wang H."/>
            <person name="Liu C."/>
            <person name="Fang Y."/>
            <person name="Rustenholz C."/>
            <person name="Cheng Z."/>
            <person name="Xiao H."/>
            <person name="Zhou Y."/>
        </authorList>
    </citation>
    <scope>NUCLEOTIDE SEQUENCE [LARGE SCALE GENOMIC DNA]</scope>
    <source>
        <strain evidence="12">cv. Pinot noir / PN40024</strain>
        <tissue evidence="11">Leaf</tissue>
    </source>
</reference>
<proteinExistence type="inferred from homology"/>
<gene>
    <name evidence="11" type="ORF">VitviT2T_023630</name>
</gene>
<evidence type="ECO:0000256" key="8">
    <source>
        <dbReference type="ARBA" id="ARBA00023098"/>
    </source>
</evidence>
<keyword evidence="4 10" id="KW-0812">Transmembrane</keyword>
<evidence type="ECO:0000256" key="5">
    <source>
        <dbReference type="ARBA" id="ARBA00022824"/>
    </source>
</evidence>
<comment type="function">
    <text evidence="10">Mediator of sterol homeostasis involved in sterol uptake, trafficking and distribution into membranes.</text>
</comment>
<organism evidence="11 12">
    <name type="scientific">Vitis vinifera</name>
    <name type="common">Grape</name>
    <dbReference type="NCBI Taxonomy" id="29760"/>
    <lineage>
        <taxon>Eukaryota</taxon>
        <taxon>Viridiplantae</taxon>
        <taxon>Streptophyta</taxon>
        <taxon>Embryophyta</taxon>
        <taxon>Tracheophyta</taxon>
        <taxon>Spermatophyta</taxon>
        <taxon>Magnoliopsida</taxon>
        <taxon>eudicotyledons</taxon>
        <taxon>Gunneridae</taxon>
        <taxon>Pentapetalae</taxon>
        <taxon>rosids</taxon>
        <taxon>Vitales</taxon>
        <taxon>Vitaceae</taxon>
        <taxon>Viteae</taxon>
        <taxon>Vitis</taxon>
    </lineage>
</organism>
<dbReference type="Pfam" id="PF04161">
    <property type="entry name" value="Arv1"/>
    <property type="match status" value="1"/>
</dbReference>
<accession>A0ABY9DD96</accession>
<keyword evidence="10" id="KW-0746">Sphingolipid metabolism</keyword>
<evidence type="ECO:0000256" key="3">
    <source>
        <dbReference type="ARBA" id="ARBA00022448"/>
    </source>
</evidence>
<name>A0ABY9DD96_VITVI</name>
<comment type="similarity">
    <text evidence="2 10">Belongs to the ARV1 family.</text>
</comment>
<evidence type="ECO:0000256" key="6">
    <source>
        <dbReference type="ARBA" id="ARBA00022989"/>
    </source>
</evidence>
<sequence length="256" mass="29094">MELRCIHCGFPIKTLFLQYSPGNIRLMKCENCKAVADEYIECESMIVLIDLILHKPKAYRHLLFNLLNPQTLNFQGLLWKSALGFLLLDAYRILVLTRSEEEWGLSMSFSSLFWRFSKILMDVLFGNLAFLSIFLLATRNLLNTVGGASRYKNLLLAILISSYFKIFLIAMMVWELPSSVIFIIDVFVLSSNTVALKVVTGSGMSRCAETCFVAHAVKLFVSQLTVFHSSRFLQDSKILTCEMPIYSMGNMKYGMG</sequence>
<feature type="transmembrane region" description="Helical" evidence="10">
    <location>
        <begin position="119"/>
        <end position="142"/>
    </location>
</feature>
<evidence type="ECO:0000256" key="10">
    <source>
        <dbReference type="RuleBase" id="RU368065"/>
    </source>
</evidence>
<dbReference type="PANTHER" id="PTHR14467">
    <property type="entry name" value="ARV1"/>
    <property type="match status" value="1"/>
</dbReference>
<dbReference type="InterPro" id="IPR007290">
    <property type="entry name" value="Arv1"/>
</dbReference>
<keyword evidence="5 10" id="KW-0256">Endoplasmic reticulum</keyword>
<dbReference type="EMBL" id="CP126662">
    <property type="protein sequence ID" value="WKA05680.1"/>
    <property type="molecule type" value="Genomic_DNA"/>
</dbReference>
<protein>
    <recommendedName>
        <fullName evidence="10">Protein ARV</fullName>
    </recommendedName>
</protein>
<keyword evidence="9 10" id="KW-0472">Membrane</keyword>
<keyword evidence="6 10" id="KW-1133">Transmembrane helix</keyword>
<evidence type="ECO:0000256" key="7">
    <source>
        <dbReference type="ARBA" id="ARBA00023055"/>
    </source>
</evidence>